<dbReference type="Proteomes" id="UP001153636">
    <property type="component" value="Chromosome 1"/>
</dbReference>
<dbReference type="AlphaFoldDB" id="A0A9P0CER0"/>
<feature type="coiled-coil region" evidence="1">
    <location>
        <begin position="225"/>
        <end position="294"/>
    </location>
</feature>
<keyword evidence="1" id="KW-0175">Coiled coil</keyword>
<sequence>MTGTPLILYLPEIAVEKIFSFLTFDEIAKNRIVCRKFNEIGKKMLSRGFVQLEKRHSGIYKKVKSLLPRRESERRSHPLARHCDILQAVETRISMLNMTYVKFMENNLLCFIPGKVLDEMRTVLCLVESDQTPPRTHQLLQELRDLSSMAMEHFDEHILPKVKEQVDRRSALSYGSVASSSKTPRLILSHQSLSNEIHKVKKQSKTHKHHISYLTQSTQKLFQKLRKQNMRIKAQSLKIREQEKKIQEQNTKIQDQEATLADFKKHIEEWDQKYKDLTAELVRAREDILTATSQRSPTAPTHNAATARCFKTNIKPRTSQVLPKTYSSNLNFDLDRKRKSSLIPEIPLKRNRAPESDVKEALNLKIPDLLNFRNDINKTDVKEAEPSNSRFTKSDMESIIETILSNPFNCIKNRKRKMAEDIDLE</sequence>
<feature type="domain" description="F-box" evidence="2">
    <location>
        <begin position="4"/>
        <end position="52"/>
    </location>
</feature>
<dbReference type="InterPro" id="IPR001810">
    <property type="entry name" value="F-box_dom"/>
</dbReference>
<gene>
    <name evidence="3" type="ORF">PSYICH_LOCUS857</name>
</gene>
<dbReference type="PANTHER" id="PTHR13252">
    <property type="entry name" value="F-BOX ONLY PROTEIN 28"/>
    <property type="match status" value="1"/>
</dbReference>
<dbReference type="InterPro" id="IPR039719">
    <property type="entry name" value="FBXO28"/>
</dbReference>
<proteinExistence type="predicted"/>
<dbReference type="GO" id="GO:0000209">
    <property type="term" value="P:protein polyubiquitination"/>
    <property type="evidence" value="ECO:0007669"/>
    <property type="project" value="TreeGrafter"/>
</dbReference>
<accession>A0A9P0CER0</accession>
<dbReference type="PROSITE" id="PS50181">
    <property type="entry name" value="FBOX"/>
    <property type="match status" value="1"/>
</dbReference>
<reference evidence="3" key="1">
    <citation type="submission" date="2022-01" db="EMBL/GenBank/DDBJ databases">
        <authorList>
            <person name="King R."/>
        </authorList>
    </citation>
    <scope>NUCLEOTIDE SEQUENCE</scope>
</reference>
<organism evidence="3 4">
    <name type="scientific">Psylliodes chrysocephalus</name>
    <dbReference type="NCBI Taxonomy" id="3402493"/>
    <lineage>
        <taxon>Eukaryota</taxon>
        <taxon>Metazoa</taxon>
        <taxon>Ecdysozoa</taxon>
        <taxon>Arthropoda</taxon>
        <taxon>Hexapoda</taxon>
        <taxon>Insecta</taxon>
        <taxon>Pterygota</taxon>
        <taxon>Neoptera</taxon>
        <taxon>Endopterygota</taxon>
        <taxon>Coleoptera</taxon>
        <taxon>Polyphaga</taxon>
        <taxon>Cucujiformia</taxon>
        <taxon>Chrysomeloidea</taxon>
        <taxon>Chrysomelidae</taxon>
        <taxon>Galerucinae</taxon>
        <taxon>Alticini</taxon>
        <taxon>Psylliodes</taxon>
    </lineage>
</organism>
<evidence type="ECO:0000313" key="3">
    <source>
        <dbReference type="EMBL" id="CAH1098560.1"/>
    </source>
</evidence>
<dbReference type="EMBL" id="OV651813">
    <property type="protein sequence ID" value="CAH1098560.1"/>
    <property type="molecule type" value="Genomic_DNA"/>
</dbReference>
<dbReference type="InterPro" id="IPR036047">
    <property type="entry name" value="F-box-like_dom_sf"/>
</dbReference>
<evidence type="ECO:0000259" key="2">
    <source>
        <dbReference type="PROSITE" id="PS50181"/>
    </source>
</evidence>
<name>A0A9P0CER0_9CUCU</name>
<keyword evidence="4" id="KW-1185">Reference proteome</keyword>
<dbReference type="OrthoDB" id="5860767at2759"/>
<dbReference type="SUPFAM" id="SSF81383">
    <property type="entry name" value="F-box domain"/>
    <property type="match status" value="1"/>
</dbReference>
<evidence type="ECO:0000256" key="1">
    <source>
        <dbReference type="SAM" id="Coils"/>
    </source>
</evidence>
<dbReference type="PANTHER" id="PTHR13252:SF9">
    <property type="entry name" value="F-BOX ONLY PROTEIN 28"/>
    <property type="match status" value="1"/>
</dbReference>
<dbReference type="CDD" id="cd22100">
    <property type="entry name" value="F-box_FBXO28"/>
    <property type="match status" value="1"/>
</dbReference>
<protein>
    <recommendedName>
        <fullName evidence="2">F-box domain-containing protein</fullName>
    </recommendedName>
</protein>
<evidence type="ECO:0000313" key="4">
    <source>
        <dbReference type="Proteomes" id="UP001153636"/>
    </source>
</evidence>